<accession>A0AA39WRN7</accession>
<dbReference type="EMBL" id="JAULSU010000004">
    <property type="protein sequence ID" value="KAK0620353.1"/>
    <property type="molecule type" value="Genomic_DNA"/>
</dbReference>
<dbReference type="GO" id="GO:0009966">
    <property type="term" value="P:regulation of signal transduction"/>
    <property type="evidence" value="ECO:0007669"/>
    <property type="project" value="InterPro"/>
</dbReference>
<keyword evidence="3" id="KW-1185">Reference proteome</keyword>
<dbReference type="Proteomes" id="UP001175000">
    <property type="component" value="Unassembled WGS sequence"/>
</dbReference>
<dbReference type="GO" id="GO:0051721">
    <property type="term" value="F:protein phosphatase 2A binding"/>
    <property type="evidence" value="ECO:0007669"/>
    <property type="project" value="TreeGrafter"/>
</dbReference>
<evidence type="ECO:0000313" key="2">
    <source>
        <dbReference type="EMBL" id="KAK0620353.1"/>
    </source>
</evidence>
<dbReference type="PANTHER" id="PTHR10933:SF9">
    <property type="entry name" value="IMMUNOGLOBULIN-BINDING PROTEIN 1"/>
    <property type="match status" value="1"/>
</dbReference>
<dbReference type="GO" id="GO:0005829">
    <property type="term" value="C:cytosol"/>
    <property type="evidence" value="ECO:0007669"/>
    <property type="project" value="TreeGrafter"/>
</dbReference>
<reference evidence="2" key="1">
    <citation type="submission" date="2023-06" db="EMBL/GenBank/DDBJ databases">
        <title>Genome-scale phylogeny and comparative genomics of the fungal order Sordariales.</title>
        <authorList>
            <consortium name="Lawrence Berkeley National Laboratory"/>
            <person name="Hensen N."/>
            <person name="Bonometti L."/>
            <person name="Westerberg I."/>
            <person name="Brannstrom I.O."/>
            <person name="Guillou S."/>
            <person name="Cros-Aarteil S."/>
            <person name="Calhoun S."/>
            <person name="Haridas S."/>
            <person name="Kuo A."/>
            <person name="Mondo S."/>
            <person name="Pangilinan J."/>
            <person name="Riley R."/>
            <person name="Labutti K."/>
            <person name="Andreopoulos B."/>
            <person name="Lipzen A."/>
            <person name="Chen C."/>
            <person name="Yanf M."/>
            <person name="Daum C."/>
            <person name="Ng V."/>
            <person name="Clum A."/>
            <person name="Steindorff A."/>
            <person name="Ohm R."/>
            <person name="Martin F."/>
            <person name="Silar P."/>
            <person name="Natvig D."/>
            <person name="Lalanne C."/>
            <person name="Gautier V."/>
            <person name="Ament-Velasquez S.L."/>
            <person name="Kruys A."/>
            <person name="Hutchinson M.I."/>
            <person name="Powell A.J."/>
            <person name="Barry K."/>
            <person name="Miller A.N."/>
            <person name="Grigoriev I.V."/>
            <person name="Debuchy R."/>
            <person name="Gladieux P."/>
            <person name="Thoren M.H."/>
            <person name="Johannesson H."/>
        </authorList>
    </citation>
    <scope>NUCLEOTIDE SEQUENCE</scope>
    <source>
        <strain evidence="2">CBS 606.72</strain>
    </source>
</reference>
<dbReference type="Pfam" id="PF04177">
    <property type="entry name" value="TAP42"/>
    <property type="match status" value="1"/>
</dbReference>
<comment type="caution">
    <text evidence="2">The sequence shown here is derived from an EMBL/GenBank/DDBJ whole genome shotgun (WGS) entry which is preliminary data.</text>
</comment>
<gene>
    <name evidence="2" type="ORF">B0T14DRAFT_481179</name>
</gene>
<name>A0AA39WRN7_9PEZI</name>
<feature type="compositionally biased region" description="Basic and acidic residues" evidence="1">
    <location>
        <begin position="339"/>
        <end position="360"/>
    </location>
</feature>
<evidence type="ECO:0000313" key="3">
    <source>
        <dbReference type="Proteomes" id="UP001175000"/>
    </source>
</evidence>
<evidence type="ECO:0000256" key="1">
    <source>
        <dbReference type="SAM" id="MobiDB-lite"/>
    </source>
</evidence>
<dbReference type="Gene3D" id="1.25.40.540">
    <property type="entry name" value="TAP42-like family"/>
    <property type="match status" value="1"/>
</dbReference>
<proteinExistence type="predicted"/>
<dbReference type="GO" id="GO:0035303">
    <property type="term" value="P:regulation of dephosphorylation"/>
    <property type="evidence" value="ECO:0007669"/>
    <property type="project" value="TreeGrafter"/>
</dbReference>
<dbReference type="InterPro" id="IPR007304">
    <property type="entry name" value="TAP46-like"/>
</dbReference>
<feature type="region of interest" description="Disordered" evidence="1">
    <location>
        <begin position="320"/>
        <end position="370"/>
    </location>
</feature>
<organism evidence="2 3">
    <name type="scientific">Immersiella caudata</name>
    <dbReference type="NCBI Taxonomy" id="314043"/>
    <lineage>
        <taxon>Eukaryota</taxon>
        <taxon>Fungi</taxon>
        <taxon>Dikarya</taxon>
        <taxon>Ascomycota</taxon>
        <taxon>Pezizomycotina</taxon>
        <taxon>Sordariomycetes</taxon>
        <taxon>Sordariomycetidae</taxon>
        <taxon>Sordariales</taxon>
        <taxon>Lasiosphaeriaceae</taxon>
        <taxon>Immersiella</taxon>
    </lineage>
</organism>
<dbReference type="InterPro" id="IPR038511">
    <property type="entry name" value="TAP42/TAP46-like_sf"/>
</dbReference>
<sequence length="370" mass="41244">MDDNPTLKELFSSAEEERLAIESARYAPNSPEYHSAASSALQAYQKSLDLISSLSLFSPNETLEDLSTSHLPYLLTHFHVAELTQRLPAPSLSGRKRLLTAARDAYERYLHLNDSYDLLTPQYKKLLERYTDSPLEFVVASTSDPALRRNAKIANLKAEKELRSRLEFLRKRPEYGNGADGGDEEVVRQTHLANLAFNTHMAFQALEGLNREWDVLGEAPEPLLPGAGQEAEEDARRRAAGAGAGAGEKDGYSERLDQPLRRLQSVMGGPLLTKQGKPLQPFTLLGNRQELANGVFRPGHNLPTMTIDEYLEEERRRGGIIEGGGEASGRQPEPDEDNYEKADAETMKAREWDEFKEANHRGSGNTLNRG</sequence>
<protein>
    <submittedName>
        <fullName evidence="2">TAP42-like protein</fullName>
    </submittedName>
</protein>
<feature type="region of interest" description="Disordered" evidence="1">
    <location>
        <begin position="220"/>
        <end position="253"/>
    </location>
</feature>
<dbReference type="PANTHER" id="PTHR10933">
    <property type="entry name" value="IMMUNOGLOBULIN-BINDING PROTEIN 1"/>
    <property type="match status" value="1"/>
</dbReference>
<dbReference type="AlphaFoldDB" id="A0AA39WRN7"/>